<dbReference type="RefSeq" id="XP_028873673.1">
    <property type="nucleotide sequence ID" value="XM_029018446.1"/>
</dbReference>
<dbReference type="VEuPathDB" id="CryptoDB:cubi_01434"/>
<feature type="coiled-coil region" evidence="1">
    <location>
        <begin position="597"/>
        <end position="680"/>
    </location>
</feature>
<keyword evidence="4" id="KW-1185">Reference proteome</keyword>
<evidence type="ECO:0000256" key="2">
    <source>
        <dbReference type="SAM" id="MobiDB-lite"/>
    </source>
</evidence>
<dbReference type="EMBL" id="LRBP01000025">
    <property type="protein sequence ID" value="OII72101.1"/>
    <property type="molecule type" value="Genomic_DNA"/>
</dbReference>
<dbReference type="PANTHER" id="PTHR23159">
    <property type="entry name" value="CENTROSOMAL PROTEIN 2"/>
    <property type="match status" value="1"/>
</dbReference>
<comment type="caution">
    <text evidence="3">The sequence shown here is derived from an EMBL/GenBank/DDBJ whole genome shotgun (WGS) entry which is preliminary data.</text>
</comment>
<sequence>MYKSAHEEFFDYILKSHISDPKLNLSHEIKSEVPNDKKKLSETPNRNLKSEFDENVHTNSKSRKKNRKLNNENDSIFLNQIPKTTNELLKELAQTVKEGQSLQKDVEVLKKVVFNQNSRSNPFCFIPNGFGIVDYTSTEFDKSKNNLISNNYLNEHNIDVPGQFEYPINSIGSINCNQKSKTQSSSVPILPMNTVTYQSNILNTHSIMQQNFKFNLIRILKRMKQTEQVHISIRNLYQQLKSDTVHHIEEEKVIITKLIDEIKSLNHINLRYKNNLREKDLLIVQINDSINILNIENKDLNGKYNNVLQEKELLESEMNIRLKNLEKENNNLKTFAEEMESKYEKTKSELKKAKDQSNEFDKFMSQLKNMGIIEKIDDSKYLVNNENRSLNDELIFLKDLLKDNRDREELLHRNISQLSDENNRLNTNYKENKMCLDKKIRENCILQSILENYKEKIGDLEEKNVSLLSEINNWKIKMESGVEEEKNAKTKISQLELELQSYKNQLNTKSLEFNNSLSRLGQAYVELNETKQLLKDSKNELDNFNSKVKSMNRENKELNDALSSQFHLNRKKDIEIDSLKKECGKIKSDLEKERLFNGDLRRKITELEVNYSKIENERFEIHKELNNKCIIEIEKKESLEKVLKEYNELKNELVQKDLQINKLKNELKETIDRFECESSNKINLLKNQLYEEFKRDIYAIEESKKNISIENENLLEEVIHQKKMIQELIYEKISLNNEINSLKEVAETNKKHFENSVQLLSKELSALQELGSGKIVDYHETDVRKFIKRINKLDSEINLSDAESNTNQIELHQIQTTTAPPSNYSVLKTENDDFNFDKSVFSGKILDTPVVECGDFCRIEASLSAQCEMAYIDIISQTERFKNLSNKLKGLEEILRGNGEKSISEIVVTLSSELDNIGISSKELLKIINSRIKSKFEIDNELSNKVTEISRAWVLEAEASKKILDYAHKIRNTAAKERMMWIEKKLK</sequence>
<reference evidence="3 4" key="1">
    <citation type="submission" date="2016-10" db="EMBL/GenBank/DDBJ databases">
        <title>Reductive evolution of mitochondrial metabolism and differential evolution of invasion-related proteins in Cryptosporidium.</title>
        <authorList>
            <person name="Liu S."/>
            <person name="Roellig D.M."/>
            <person name="Guo Y."/>
            <person name="Li N."/>
            <person name="Frace M.A."/>
            <person name="Tang K."/>
            <person name="Zhang L."/>
            <person name="Feng Y."/>
            <person name="Xiao L."/>
        </authorList>
    </citation>
    <scope>NUCLEOTIDE SEQUENCE [LARGE SCALE GENOMIC DNA]</scope>
    <source>
        <strain evidence="3">39726</strain>
    </source>
</reference>
<dbReference type="AlphaFoldDB" id="A0A1J4MGX3"/>
<protein>
    <submittedName>
        <fullName evidence="3">Uncharacterized protein</fullName>
    </submittedName>
</protein>
<gene>
    <name evidence="3" type="ORF">cubi_01434</name>
</gene>
<feature type="coiled-coil region" evidence="1">
    <location>
        <begin position="290"/>
        <end position="356"/>
    </location>
</feature>
<feature type="region of interest" description="Disordered" evidence="2">
    <location>
        <begin position="34"/>
        <end position="75"/>
    </location>
</feature>
<dbReference type="PANTHER" id="PTHR23159:SF31">
    <property type="entry name" value="CENTROSOME-ASSOCIATED PROTEIN CEP250 ISOFORM X1"/>
    <property type="match status" value="1"/>
</dbReference>
<feature type="coiled-coil region" evidence="1">
    <location>
        <begin position="408"/>
        <end position="561"/>
    </location>
</feature>
<dbReference type="GeneID" id="39978225"/>
<name>A0A1J4MGX3_9CRYT</name>
<keyword evidence="1" id="KW-0175">Coiled coil</keyword>
<proteinExistence type="predicted"/>
<evidence type="ECO:0000313" key="4">
    <source>
        <dbReference type="Proteomes" id="UP000186176"/>
    </source>
</evidence>
<feature type="coiled-coil region" evidence="1">
    <location>
        <begin position="725"/>
        <end position="770"/>
    </location>
</feature>
<evidence type="ECO:0000256" key="1">
    <source>
        <dbReference type="SAM" id="Coils"/>
    </source>
</evidence>
<organism evidence="3 4">
    <name type="scientific">Cryptosporidium ubiquitum</name>
    <dbReference type="NCBI Taxonomy" id="857276"/>
    <lineage>
        <taxon>Eukaryota</taxon>
        <taxon>Sar</taxon>
        <taxon>Alveolata</taxon>
        <taxon>Apicomplexa</taxon>
        <taxon>Conoidasida</taxon>
        <taxon>Coccidia</taxon>
        <taxon>Eucoccidiorida</taxon>
        <taxon>Eimeriorina</taxon>
        <taxon>Cryptosporidiidae</taxon>
        <taxon>Cryptosporidium</taxon>
    </lineage>
</organism>
<accession>A0A1J4MGX3</accession>
<dbReference type="OrthoDB" id="342134at2759"/>
<dbReference type="Proteomes" id="UP000186176">
    <property type="component" value="Unassembled WGS sequence"/>
</dbReference>
<evidence type="ECO:0000313" key="3">
    <source>
        <dbReference type="EMBL" id="OII72101.1"/>
    </source>
</evidence>